<feature type="compositionally biased region" description="Polar residues" evidence="1">
    <location>
        <begin position="164"/>
        <end position="175"/>
    </location>
</feature>
<sequence length="378" mass="39554">MSSASSLPSNPPTSPLEPTPTTPIASSTTSPSQPSNPTPPNPDPSSDPTSPPDPSQTSRAPKPPSTKTRSGGNGGSGGNPPPGATQTSDPDDNGHDPNKKDGGESGSKNVLAPVIGGIAAVLVLAFLVAVFVMRQKKKNRARKRRLEFLDHSGAAAPGAGATARPTSVQNSNARPSTPAGGHPLEMAAIGGAAVGAGAGAASQLPNSHNNDGFDYQQGYQQVPYGAGYQEQYDQYDPYYAQRQQQQQGQAYYADQQQGYYPPEDYQQQQQYQNQFVPPAPIGYANNSNNYSQGTGSPSMTHATASPKSYPQPPPSTTGGHSSPRTPFQNASGTLPVPSAEQTSYDKNAKIESGYIGTQSTARNPQLVPENEERIKVPL</sequence>
<keyword evidence="2" id="KW-1133">Transmembrane helix</keyword>
<keyword evidence="2" id="KW-0472">Membrane</keyword>
<feature type="compositionally biased region" description="Pro residues" evidence="1">
    <location>
        <begin position="34"/>
        <end position="54"/>
    </location>
</feature>
<comment type="caution">
    <text evidence="3">The sequence shown here is derived from an EMBL/GenBank/DDBJ whole genome shotgun (WGS) entry which is preliminary data.</text>
</comment>
<feature type="compositionally biased region" description="Pro residues" evidence="1">
    <location>
        <begin position="9"/>
        <end position="21"/>
    </location>
</feature>
<feature type="compositionally biased region" description="Low complexity" evidence="1">
    <location>
        <begin position="22"/>
        <end position="33"/>
    </location>
</feature>
<feature type="compositionally biased region" description="Low complexity" evidence="1">
    <location>
        <begin position="316"/>
        <end position="326"/>
    </location>
</feature>
<feature type="compositionally biased region" description="Polar residues" evidence="1">
    <location>
        <begin position="284"/>
        <end position="308"/>
    </location>
</feature>
<feature type="compositionally biased region" description="Basic and acidic residues" evidence="1">
    <location>
        <begin position="92"/>
        <end position="103"/>
    </location>
</feature>
<dbReference type="OrthoDB" id="2449212at2759"/>
<protein>
    <submittedName>
        <fullName evidence="3">Uncharacterized protein</fullName>
    </submittedName>
</protein>
<reference evidence="3 4" key="1">
    <citation type="submission" date="2016-07" db="EMBL/GenBank/DDBJ databases">
        <title>Pervasive Adenine N6-methylation of Active Genes in Fungi.</title>
        <authorList>
            <consortium name="DOE Joint Genome Institute"/>
            <person name="Mondo S.J."/>
            <person name="Dannebaum R.O."/>
            <person name="Kuo R.C."/>
            <person name="Labutti K."/>
            <person name="Haridas S."/>
            <person name="Kuo A."/>
            <person name="Salamov A."/>
            <person name="Ahrendt S.R."/>
            <person name="Lipzen A."/>
            <person name="Sullivan W."/>
            <person name="Andreopoulos W.B."/>
            <person name="Clum A."/>
            <person name="Lindquist E."/>
            <person name="Daum C."/>
            <person name="Ramamoorthy G.K."/>
            <person name="Gryganskyi A."/>
            <person name="Culley D."/>
            <person name="Magnuson J.K."/>
            <person name="James T.Y."/>
            <person name="O'Malley M.A."/>
            <person name="Stajich J.E."/>
            <person name="Spatafora J.W."/>
            <person name="Visel A."/>
            <person name="Grigoriev I.V."/>
        </authorList>
    </citation>
    <scope>NUCLEOTIDE SEQUENCE [LARGE SCALE GENOMIC DNA]</scope>
    <source>
        <strain evidence="3 4">NRRL 3116</strain>
    </source>
</reference>
<keyword evidence="2" id="KW-0812">Transmembrane</keyword>
<dbReference type="InParanoid" id="A0A1Y2GZM9"/>
<keyword evidence="4" id="KW-1185">Reference proteome</keyword>
<dbReference type="EMBL" id="MCFF01000003">
    <property type="protein sequence ID" value="ORZ27759.1"/>
    <property type="molecule type" value="Genomic_DNA"/>
</dbReference>
<feature type="compositionally biased region" description="Low complexity" evidence="1">
    <location>
        <begin position="154"/>
        <end position="163"/>
    </location>
</feature>
<dbReference type="Proteomes" id="UP000193648">
    <property type="component" value="Unassembled WGS sequence"/>
</dbReference>
<feature type="region of interest" description="Disordered" evidence="1">
    <location>
        <begin position="198"/>
        <end position="218"/>
    </location>
</feature>
<feature type="region of interest" description="Disordered" evidence="1">
    <location>
        <begin position="154"/>
        <end position="185"/>
    </location>
</feature>
<dbReference type="GeneID" id="33568137"/>
<feature type="region of interest" description="Disordered" evidence="1">
    <location>
        <begin position="1"/>
        <end position="110"/>
    </location>
</feature>
<dbReference type="RefSeq" id="XP_021885462.1">
    <property type="nucleotide sequence ID" value="XM_022026294.1"/>
</dbReference>
<gene>
    <name evidence="3" type="ORF">BCR41DRAFT_367341</name>
</gene>
<accession>A0A1Y2GZM9</accession>
<name>A0A1Y2GZM9_9FUNG</name>
<evidence type="ECO:0000313" key="4">
    <source>
        <dbReference type="Proteomes" id="UP000193648"/>
    </source>
</evidence>
<organism evidence="3 4">
    <name type="scientific">Lobosporangium transversale</name>
    <dbReference type="NCBI Taxonomy" id="64571"/>
    <lineage>
        <taxon>Eukaryota</taxon>
        <taxon>Fungi</taxon>
        <taxon>Fungi incertae sedis</taxon>
        <taxon>Mucoromycota</taxon>
        <taxon>Mortierellomycotina</taxon>
        <taxon>Mortierellomycetes</taxon>
        <taxon>Mortierellales</taxon>
        <taxon>Mortierellaceae</taxon>
        <taxon>Lobosporangium</taxon>
    </lineage>
</organism>
<evidence type="ECO:0000256" key="2">
    <source>
        <dbReference type="SAM" id="Phobius"/>
    </source>
</evidence>
<proteinExistence type="predicted"/>
<dbReference type="AlphaFoldDB" id="A0A1Y2GZM9"/>
<feature type="transmembrane region" description="Helical" evidence="2">
    <location>
        <begin position="110"/>
        <end position="133"/>
    </location>
</feature>
<feature type="region of interest" description="Disordered" evidence="1">
    <location>
        <begin position="277"/>
        <end position="378"/>
    </location>
</feature>
<evidence type="ECO:0000256" key="1">
    <source>
        <dbReference type="SAM" id="MobiDB-lite"/>
    </source>
</evidence>
<evidence type="ECO:0000313" key="3">
    <source>
        <dbReference type="EMBL" id="ORZ27759.1"/>
    </source>
</evidence>